<feature type="binding site" evidence="3">
    <location>
        <position position="33"/>
    </location>
    <ligand>
        <name>Zn(2+)</name>
        <dbReference type="ChEBI" id="CHEBI:29105"/>
    </ligand>
</feature>
<evidence type="ECO:0000313" key="6">
    <source>
        <dbReference type="Proteomes" id="UP000680348"/>
    </source>
</evidence>
<dbReference type="HAMAP" id="MF_00649">
    <property type="entry name" value="DNA_gyrase_inhibitor_YacG"/>
    <property type="match status" value="1"/>
</dbReference>
<evidence type="ECO:0000256" key="2">
    <source>
        <dbReference type="ARBA" id="ARBA00022833"/>
    </source>
</evidence>
<dbReference type="GO" id="GO:0008270">
    <property type="term" value="F:zinc ion binding"/>
    <property type="evidence" value="ECO:0007669"/>
    <property type="project" value="UniProtKB-UniRule"/>
</dbReference>
<gene>
    <name evidence="3 5" type="primary">yacG</name>
    <name evidence="5" type="ORF">KEU06_07480</name>
</gene>
<dbReference type="InterPro" id="IPR005584">
    <property type="entry name" value="DNA_gyrase_inhibitor_YacG"/>
</dbReference>
<sequence length="68" mass="7774">MSERKSGTVEPLRPKRPCPECGQPSSRETYPFCSVRCKEIDLNRWLSGAYSIPATEEEDQGEDDQEPR</sequence>
<comment type="similarity">
    <text evidence="3">Belongs to the DNA gyrase inhibitor YacG family.</text>
</comment>
<comment type="function">
    <text evidence="3">Inhibits all the catalytic activities of DNA gyrase by preventing its interaction with DNA. Acts by binding directly to the C-terminal domain of GyrB, which probably disrupts DNA binding by the gyrase.</text>
</comment>
<dbReference type="Pfam" id="PF03884">
    <property type="entry name" value="YacG"/>
    <property type="match status" value="1"/>
</dbReference>
<proteinExistence type="inferred from homology"/>
<dbReference type="GO" id="GO:0008657">
    <property type="term" value="F:DNA topoisomerase type II (double strand cut, ATP-hydrolyzing) inhibitor activity"/>
    <property type="evidence" value="ECO:0007669"/>
    <property type="project" value="UniProtKB-UniRule"/>
</dbReference>
<dbReference type="PANTHER" id="PTHR36150">
    <property type="entry name" value="DNA GYRASE INHIBITOR YACG"/>
    <property type="match status" value="1"/>
</dbReference>
<keyword evidence="2 3" id="KW-0862">Zinc</keyword>
<comment type="caution">
    <text evidence="5">The sequence shown here is derived from an EMBL/GenBank/DDBJ whole genome shotgun (WGS) entry which is preliminary data.</text>
</comment>
<name>A0A942I2A8_9HYPH</name>
<dbReference type="PANTHER" id="PTHR36150:SF1">
    <property type="entry name" value="DNA GYRASE INHIBITOR YACG"/>
    <property type="match status" value="1"/>
</dbReference>
<keyword evidence="6" id="KW-1185">Reference proteome</keyword>
<evidence type="ECO:0000256" key="1">
    <source>
        <dbReference type="ARBA" id="ARBA00022723"/>
    </source>
</evidence>
<feature type="region of interest" description="Disordered" evidence="4">
    <location>
        <begin position="1"/>
        <end position="28"/>
    </location>
</feature>
<dbReference type="SUPFAM" id="SSF57716">
    <property type="entry name" value="Glucocorticoid receptor-like (DNA-binding domain)"/>
    <property type="match status" value="1"/>
</dbReference>
<evidence type="ECO:0000256" key="4">
    <source>
        <dbReference type="SAM" id="MobiDB-lite"/>
    </source>
</evidence>
<dbReference type="Proteomes" id="UP000680348">
    <property type="component" value="Unassembled WGS sequence"/>
</dbReference>
<evidence type="ECO:0000256" key="3">
    <source>
        <dbReference type="HAMAP-Rule" id="MF_00649"/>
    </source>
</evidence>
<accession>A0A942I2A8</accession>
<reference evidence="5" key="1">
    <citation type="submission" date="2021-04" db="EMBL/GenBank/DDBJ databases">
        <title>Pseudaminobacter soli sp. nov., isolated from paddy soil contaminated by heavy metals.</title>
        <authorList>
            <person name="Zhang K."/>
        </authorList>
    </citation>
    <scope>NUCLEOTIDE SEQUENCE</scope>
    <source>
        <strain evidence="5">19-2017</strain>
    </source>
</reference>
<dbReference type="AlphaFoldDB" id="A0A942I2A8"/>
<keyword evidence="1 3" id="KW-0479">Metal-binding</keyword>
<dbReference type="Gene3D" id="3.30.50.10">
    <property type="entry name" value="Erythroid Transcription Factor GATA-1, subunit A"/>
    <property type="match status" value="1"/>
</dbReference>
<comment type="subunit">
    <text evidence="3">Interacts with GyrB.</text>
</comment>
<feature type="region of interest" description="Disordered" evidence="4">
    <location>
        <begin position="49"/>
        <end position="68"/>
    </location>
</feature>
<dbReference type="NCBIfam" id="NF002362">
    <property type="entry name" value="PRK01343.1"/>
    <property type="match status" value="1"/>
</dbReference>
<organism evidence="5 6">
    <name type="scientific">Pseudaminobacter soli</name>
    <name type="common">ex Zhang et al. 2022</name>
    <dbReference type="NCBI Taxonomy" id="2831468"/>
    <lineage>
        <taxon>Bacteria</taxon>
        <taxon>Pseudomonadati</taxon>
        <taxon>Pseudomonadota</taxon>
        <taxon>Alphaproteobacteria</taxon>
        <taxon>Hyphomicrobiales</taxon>
        <taxon>Phyllobacteriaceae</taxon>
        <taxon>Pseudaminobacter</taxon>
    </lineage>
</organism>
<dbReference type="EMBL" id="JAGWCR010000003">
    <property type="protein sequence ID" value="MBS3648468.1"/>
    <property type="molecule type" value="Genomic_DNA"/>
</dbReference>
<dbReference type="GO" id="GO:0006355">
    <property type="term" value="P:regulation of DNA-templated transcription"/>
    <property type="evidence" value="ECO:0007669"/>
    <property type="project" value="InterPro"/>
</dbReference>
<feature type="binding site" evidence="3">
    <location>
        <position position="18"/>
    </location>
    <ligand>
        <name>Zn(2+)</name>
        <dbReference type="ChEBI" id="CHEBI:29105"/>
    </ligand>
</feature>
<protein>
    <recommendedName>
        <fullName evidence="3">DNA gyrase inhibitor YacG</fullName>
    </recommendedName>
</protein>
<evidence type="ECO:0000313" key="5">
    <source>
        <dbReference type="EMBL" id="MBS3648468.1"/>
    </source>
</evidence>
<dbReference type="InterPro" id="IPR013088">
    <property type="entry name" value="Znf_NHR/GATA"/>
</dbReference>
<dbReference type="RefSeq" id="WP_188254017.1">
    <property type="nucleotide sequence ID" value="NZ_JABVCF010000003.1"/>
</dbReference>
<comment type="cofactor">
    <cofactor evidence="3">
        <name>Zn(2+)</name>
        <dbReference type="ChEBI" id="CHEBI:29105"/>
    </cofactor>
    <text evidence="3">Binds 1 zinc ion.</text>
</comment>
<feature type="binding site" evidence="3">
    <location>
        <position position="37"/>
    </location>
    <ligand>
        <name>Zn(2+)</name>
        <dbReference type="ChEBI" id="CHEBI:29105"/>
    </ligand>
</feature>
<feature type="binding site" evidence="3">
    <location>
        <position position="21"/>
    </location>
    <ligand>
        <name>Zn(2+)</name>
        <dbReference type="ChEBI" id="CHEBI:29105"/>
    </ligand>
</feature>
<feature type="compositionally biased region" description="Acidic residues" evidence="4">
    <location>
        <begin position="55"/>
        <end position="68"/>
    </location>
</feature>